<reference evidence="3 4" key="1">
    <citation type="journal article" date="2016" name="Genome Announc.">
        <title>Complete Genome Sequence of Aurantimicrobium minutum Type Strain KNCT, a Planktonic Ultramicrobacterium Isolated from River Water.</title>
        <authorList>
            <person name="Nakai R."/>
            <person name="Fujisawa T."/>
            <person name="Nakamura Y."/>
            <person name="Nishide H."/>
            <person name="Uchiyama I."/>
            <person name="Baba T."/>
            <person name="Toyoda A."/>
            <person name="Fujiyama A."/>
            <person name="Naganuma T."/>
            <person name="Niki H."/>
        </authorList>
    </citation>
    <scope>NUCLEOTIDE SEQUENCE [LARGE SCALE GENOMIC DNA]</scope>
    <source>
        <strain evidence="3 4">KNC</strain>
    </source>
</reference>
<protein>
    <recommendedName>
        <fullName evidence="2">2TM domain-containing protein</fullName>
    </recommendedName>
</protein>
<keyword evidence="1" id="KW-0812">Transmembrane</keyword>
<dbReference type="AlphaFoldDB" id="A0A173LWW2"/>
<evidence type="ECO:0000259" key="2">
    <source>
        <dbReference type="Pfam" id="PF13239"/>
    </source>
</evidence>
<dbReference type="Pfam" id="PF13239">
    <property type="entry name" value="2TM"/>
    <property type="match status" value="1"/>
</dbReference>
<dbReference type="RefSeq" id="WP_096381708.1">
    <property type="nucleotide sequence ID" value="NZ_AP017457.1"/>
</dbReference>
<evidence type="ECO:0000313" key="4">
    <source>
        <dbReference type="Proteomes" id="UP000243847"/>
    </source>
</evidence>
<organism evidence="3 4">
    <name type="scientific">Aurantimicrobium minutum</name>
    <dbReference type="NCBI Taxonomy" id="708131"/>
    <lineage>
        <taxon>Bacteria</taxon>
        <taxon>Bacillati</taxon>
        <taxon>Actinomycetota</taxon>
        <taxon>Actinomycetes</taxon>
        <taxon>Micrococcales</taxon>
        <taxon>Microbacteriaceae</taxon>
        <taxon>Aurantimicrobium</taxon>
    </lineage>
</organism>
<feature type="domain" description="2TM" evidence="2">
    <location>
        <begin position="9"/>
        <end position="72"/>
    </location>
</feature>
<feature type="transmembrane region" description="Helical" evidence="1">
    <location>
        <begin position="46"/>
        <end position="65"/>
    </location>
</feature>
<evidence type="ECO:0000256" key="1">
    <source>
        <dbReference type="SAM" id="Phobius"/>
    </source>
</evidence>
<dbReference type="GeneID" id="80452031"/>
<evidence type="ECO:0000313" key="3">
    <source>
        <dbReference type="EMBL" id="BAU99380.1"/>
    </source>
</evidence>
<dbReference type="OrthoDB" id="5145586at2"/>
<proteinExistence type="predicted"/>
<gene>
    <name evidence="3" type="ORF">AUMI_18380</name>
</gene>
<dbReference type="EMBL" id="AP017457">
    <property type="protein sequence ID" value="BAU99380.1"/>
    <property type="molecule type" value="Genomic_DNA"/>
</dbReference>
<keyword evidence="1" id="KW-1133">Transmembrane helix</keyword>
<sequence length="90" mass="10466">MKDEELREVARKQLKKKADFKQYLWVWLAVSILLTGVWFLTSPGQYFWPIWAIFGMGIGALFTGIDAYSKNPKIITDSQIDAEVERLKKK</sequence>
<accession>A0A173LWW2</accession>
<name>A0A173LWW2_9MICO</name>
<dbReference type="KEGG" id="amin:AUMI_18380"/>
<feature type="transmembrane region" description="Helical" evidence="1">
    <location>
        <begin position="20"/>
        <end position="40"/>
    </location>
</feature>
<dbReference type="InterPro" id="IPR025698">
    <property type="entry name" value="2TM_dom"/>
</dbReference>
<keyword evidence="1" id="KW-0472">Membrane</keyword>
<dbReference type="Proteomes" id="UP000243847">
    <property type="component" value="Chromosome sequence1"/>
</dbReference>